<dbReference type="Proteomes" id="UP000198618">
    <property type="component" value="Unassembled WGS sequence"/>
</dbReference>
<dbReference type="OrthoDB" id="1947780at2"/>
<dbReference type="Gene3D" id="1.25.40.10">
    <property type="entry name" value="Tetratricopeptide repeat domain"/>
    <property type="match status" value="2"/>
</dbReference>
<dbReference type="SUPFAM" id="SSF81901">
    <property type="entry name" value="HCP-like"/>
    <property type="match status" value="1"/>
</dbReference>
<keyword evidence="3" id="KW-0645">Protease</keyword>
<keyword evidence="4" id="KW-1185">Reference proteome</keyword>
<sequence length="755" mass="87290">MKIKLKVKHLVYFFVGLLIFIPFLVMIVFPQINLYLAEKKLEDGDPAGKHQLLKVLETASFDWQKWNVIEEHMLQGGMANRFDIYVGPSMIQGGQSSESIIGFSWEEKLPFLTDYLESGPTNGYLVTVATDLASHYQQEGKLDKADEALMTAVERFSTTQYSFHQNELLLERIKLAVRHSQFEKAEKYSNELTEKLNADDYYMTAEIAKLRAEMIIKQGNLQEAYAEIKDALTGFETNWKNQRERLAEDGLPIEEMEDIESSVVYNQLQSLERHLTRAMDEQRDAIVTVKGKIVRQDGTPVENAGVFLREEQNVNRSVGDDEAYQVTTDETGAYKIEGVIPGSYQLFAGFLYDQIDGWTWPLDTNEWINIDGSEDVNYDITLHPLIEIESPVNQTVITGDTMHFSWEEVEEAAYYQLNLGLEFESGGTSSTSFQKKIMDTEIDIPVEKLYDRQVGVSFDGEGDVDPYALLAFTNPKNRFSWSVDAYNSNGDLITRSNGYRLGEDTIGNLPFFYLKERELTEADQLLLDHQPKEALEAYQENYEDNPNDIHSLRMISRLIGIKGDGLRETRDELALPYLIELAEKTSTPSYSYSVAIYYYEKREWEAFHKWFDRYVRLNDGEITEYIHGIYANAFMFQGEYEEAKEQLEIAVNRDSTNRFVGNWIAVELYLGESFDQVIQIAQDHPERDYGTEHMDWVDIIQELKEESEQYSAYENELKRTLSMYFEGKEAELKEWKEETNLAGLQRFIKELENVN</sequence>
<organism evidence="3 4">
    <name type="scientific">Oceanobacillus limi</name>
    <dbReference type="NCBI Taxonomy" id="930131"/>
    <lineage>
        <taxon>Bacteria</taxon>
        <taxon>Bacillati</taxon>
        <taxon>Bacillota</taxon>
        <taxon>Bacilli</taxon>
        <taxon>Bacillales</taxon>
        <taxon>Bacillaceae</taxon>
        <taxon>Oceanobacillus</taxon>
    </lineage>
</organism>
<evidence type="ECO:0000256" key="1">
    <source>
        <dbReference type="SAM" id="Phobius"/>
    </source>
</evidence>
<keyword evidence="3" id="KW-0378">Hydrolase</keyword>
<feature type="transmembrane region" description="Helical" evidence="1">
    <location>
        <begin position="12"/>
        <end position="32"/>
    </location>
</feature>
<dbReference type="Gene3D" id="2.60.40.1120">
    <property type="entry name" value="Carboxypeptidase-like, regulatory domain"/>
    <property type="match status" value="1"/>
</dbReference>
<proteinExistence type="predicted"/>
<evidence type="ECO:0000259" key="2">
    <source>
        <dbReference type="PROSITE" id="PS50017"/>
    </source>
</evidence>
<dbReference type="GO" id="GO:0007165">
    <property type="term" value="P:signal transduction"/>
    <property type="evidence" value="ECO:0007669"/>
    <property type="project" value="InterPro"/>
</dbReference>
<protein>
    <submittedName>
        <fullName evidence="3">Carboxypeptidase regulatory-like domain-containing protein</fullName>
    </submittedName>
</protein>
<dbReference type="Pfam" id="PF13620">
    <property type="entry name" value="CarboxypepD_reg"/>
    <property type="match status" value="1"/>
</dbReference>
<evidence type="ECO:0000313" key="4">
    <source>
        <dbReference type="Proteomes" id="UP000198618"/>
    </source>
</evidence>
<name>A0A1I0DTN3_9BACI</name>
<dbReference type="InterPro" id="IPR008969">
    <property type="entry name" value="CarboxyPept-like_regulatory"/>
</dbReference>
<dbReference type="PROSITE" id="PS50017">
    <property type="entry name" value="DEATH_DOMAIN"/>
    <property type="match status" value="1"/>
</dbReference>
<accession>A0A1I0DTN3</accession>
<feature type="domain" description="Death" evidence="2">
    <location>
        <begin position="695"/>
        <end position="755"/>
    </location>
</feature>
<evidence type="ECO:0000313" key="3">
    <source>
        <dbReference type="EMBL" id="SET36011.1"/>
    </source>
</evidence>
<dbReference type="RefSeq" id="WP_090869981.1">
    <property type="nucleotide sequence ID" value="NZ_FOHE01000009.1"/>
</dbReference>
<gene>
    <name evidence="3" type="ORF">SAMN05216389_109163</name>
</gene>
<dbReference type="GO" id="GO:0004180">
    <property type="term" value="F:carboxypeptidase activity"/>
    <property type="evidence" value="ECO:0007669"/>
    <property type="project" value="UniProtKB-KW"/>
</dbReference>
<dbReference type="InterPro" id="IPR011990">
    <property type="entry name" value="TPR-like_helical_dom_sf"/>
</dbReference>
<keyword evidence="1" id="KW-0472">Membrane</keyword>
<dbReference type="AlphaFoldDB" id="A0A1I0DTN3"/>
<dbReference type="SUPFAM" id="SSF48452">
    <property type="entry name" value="TPR-like"/>
    <property type="match status" value="1"/>
</dbReference>
<keyword evidence="1" id="KW-1133">Transmembrane helix</keyword>
<keyword evidence="1" id="KW-0812">Transmembrane</keyword>
<keyword evidence="3" id="KW-0121">Carboxypeptidase</keyword>
<dbReference type="EMBL" id="FOHE01000009">
    <property type="protein sequence ID" value="SET36011.1"/>
    <property type="molecule type" value="Genomic_DNA"/>
</dbReference>
<dbReference type="SUPFAM" id="SSF49464">
    <property type="entry name" value="Carboxypeptidase regulatory domain-like"/>
    <property type="match status" value="1"/>
</dbReference>
<dbReference type="InterPro" id="IPR000488">
    <property type="entry name" value="Death_dom"/>
</dbReference>
<reference evidence="3 4" key="1">
    <citation type="submission" date="2016-10" db="EMBL/GenBank/DDBJ databases">
        <authorList>
            <person name="de Groot N.N."/>
        </authorList>
    </citation>
    <scope>NUCLEOTIDE SEQUENCE [LARGE SCALE GENOMIC DNA]</scope>
    <source>
        <strain evidence="3 4">IBRC-M 10780</strain>
    </source>
</reference>
<dbReference type="STRING" id="930131.SAMN05216389_109163"/>